<keyword evidence="2" id="KW-1185">Reference proteome</keyword>
<gene>
    <name evidence="1" type="ORF">OWV82_015474</name>
</gene>
<dbReference type="Proteomes" id="UP001164539">
    <property type="component" value="Chromosome 8"/>
</dbReference>
<reference evidence="1 2" key="1">
    <citation type="journal article" date="2023" name="Science">
        <title>Complex scaffold remodeling in plant triterpene biosynthesis.</title>
        <authorList>
            <person name="De La Pena R."/>
            <person name="Hodgson H."/>
            <person name="Liu J.C."/>
            <person name="Stephenson M.J."/>
            <person name="Martin A.C."/>
            <person name="Owen C."/>
            <person name="Harkess A."/>
            <person name="Leebens-Mack J."/>
            <person name="Jimenez L.E."/>
            <person name="Osbourn A."/>
            <person name="Sattely E.S."/>
        </authorList>
    </citation>
    <scope>NUCLEOTIDE SEQUENCE [LARGE SCALE GENOMIC DNA]</scope>
    <source>
        <strain evidence="2">cv. JPN11</strain>
        <tissue evidence="1">Leaf</tissue>
    </source>
</reference>
<sequence>MTNPEKHPSCLDEPNEKPEIQTEYNNYLQSPEHEHEAAQETIASTLIDKLSASTDEPTKYAEEIKASTNPSQSQMSLSSQSIDTVNDIRHREYLGGWSFKRGSKRMEAMFPSSEDKSDFLQDIDSLERVVESLSQLQENNQTSPNEPTQLAGSNPQVVKQTTPTPASVPSASVSTQGSKSKQEKAAPRLTRIKKKF</sequence>
<name>A0ACC1XRM2_MELAZ</name>
<protein>
    <submittedName>
        <fullName evidence="1">Uncharacterized protein</fullName>
    </submittedName>
</protein>
<evidence type="ECO:0000313" key="1">
    <source>
        <dbReference type="EMBL" id="KAJ4713369.1"/>
    </source>
</evidence>
<organism evidence="1 2">
    <name type="scientific">Melia azedarach</name>
    <name type="common">Chinaberry tree</name>
    <dbReference type="NCBI Taxonomy" id="155640"/>
    <lineage>
        <taxon>Eukaryota</taxon>
        <taxon>Viridiplantae</taxon>
        <taxon>Streptophyta</taxon>
        <taxon>Embryophyta</taxon>
        <taxon>Tracheophyta</taxon>
        <taxon>Spermatophyta</taxon>
        <taxon>Magnoliopsida</taxon>
        <taxon>eudicotyledons</taxon>
        <taxon>Gunneridae</taxon>
        <taxon>Pentapetalae</taxon>
        <taxon>rosids</taxon>
        <taxon>malvids</taxon>
        <taxon>Sapindales</taxon>
        <taxon>Meliaceae</taxon>
        <taxon>Melia</taxon>
    </lineage>
</organism>
<evidence type="ECO:0000313" key="2">
    <source>
        <dbReference type="Proteomes" id="UP001164539"/>
    </source>
</evidence>
<proteinExistence type="predicted"/>
<dbReference type="EMBL" id="CM051401">
    <property type="protein sequence ID" value="KAJ4713369.1"/>
    <property type="molecule type" value="Genomic_DNA"/>
</dbReference>
<accession>A0ACC1XRM2</accession>
<comment type="caution">
    <text evidence="1">The sequence shown here is derived from an EMBL/GenBank/DDBJ whole genome shotgun (WGS) entry which is preliminary data.</text>
</comment>